<name>A0AAX4IAF0_9PEZI</name>
<sequence>MSSTETVALYGHGKLRFGSGHLTDNRPKGYTPNPAKVAMILEELELPPVMVDLAVGPELGSSPSGSSAPLLKCLVETYNASGRVSHPSSPQQFLVKKRPCFQISRQVRSPPPPLLPFASGGSLLAPTFATAFVWGPYFGQLSWVKILHSEDVPSAKQRYEEQTVRILSVLYRALGGKQYLVRNRACV</sequence>
<dbReference type="AlphaFoldDB" id="A0AAX4IAF0"/>
<evidence type="ECO:0000313" key="1">
    <source>
        <dbReference type="EMBL" id="WQF80162.1"/>
    </source>
</evidence>
<organism evidence="1 2">
    <name type="scientific">Colletotrichum destructivum</name>
    <dbReference type="NCBI Taxonomy" id="34406"/>
    <lineage>
        <taxon>Eukaryota</taxon>
        <taxon>Fungi</taxon>
        <taxon>Dikarya</taxon>
        <taxon>Ascomycota</taxon>
        <taxon>Pezizomycotina</taxon>
        <taxon>Sordariomycetes</taxon>
        <taxon>Hypocreomycetidae</taxon>
        <taxon>Glomerellales</taxon>
        <taxon>Glomerellaceae</taxon>
        <taxon>Colletotrichum</taxon>
        <taxon>Colletotrichum destructivum species complex</taxon>
    </lineage>
</organism>
<accession>A0AAX4IAF0</accession>
<protein>
    <submittedName>
        <fullName evidence="1">Glutathione S-transferase domain superfamily</fullName>
    </submittedName>
</protein>
<dbReference type="EMBL" id="CP137307">
    <property type="protein sequence ID" value="WQF80162.1"/>
    <property type="molecule type" value="Genomic_DNA"/>
</dbReference>
<dbReference type="InterPro" id="IPR036282">
    <property type="entry name" value="Glutathione-S-Trfase_C_sf"/>
</dbReference>
<dbReference type="RefSeq" id="XP_062777386.1">
    <property type="nucleotide sequence ID" value="XM_062921335.1"/>
</dbReference>
<evidence type="ECO:0000313" key="2">
    <source>
        <dbReference type="Proteomes" id="UP001322277"/>
    </source>
</evidence>
<dbReference type="Proteomes" id="UP001322277">
    <property type="component" value="Chromosome 3"/>
</dbReference>
<dbReference type="Gene3D" id="1.20.1050.10">
    <property type="match status" value="1"/>
</dbReference>
<dbReference type="GeneID" id="87941679"/>
<dbReference type="KEGG" id="cdet:87941679"/>
<dbReference type="SUPFAM" id="SSF47616">
    <property type="entry name" value="GST C-terminal domain-like"/>
    <property type="match status" value="1"/>
</dbReference>
<keyword evidence="2" id="KW-1185">Reference proteome</keyword>
<reference evidence="2" key="1">
    <citation type="journal article" date="2023" name="bioRxiv">
        <title>Complete genome of the Medicago anthracnose fungus, Colletotrichum destructivum, reveals a mini-chromosome-like region within a core chromosome.</title>
        <authorList>
            <person name="Lapalu N."/>
            <person name="Simon A."/>
            <person name="Lu A."/>
            <person name="Plaumann P.-L."/>
            <person name="Amselem J."/>
            <person name="Pigne S."/>
            <person name="Auger A."/>
            <person name="Koch C."/>
            <person name="Dallery J.-F."/>
            <person name="O'Connell R.J."/>
        </authorList>
    </citation>
    <scope>NUCLEOTIDE SEQUENCE [LARGE SCALE GENOMIC DNA]</scope>
    <source>
        <strain evidence="2">CBS 520.97</strain>
    </source>
</reference>
<gene>
    <name evidence="1" type="ORF">CDEST_05176</name>
</gene>
<proteinExistence type="predicted"/>